<dbReference type="InterPro" id="IPR050482">
    <property type="entry name" value="Sensor_HK_TwoCompSys"/>
</dbReference>
<dbReference type="InterPro" id="IPR055558">
    <property type="entry name" value="DUF7134"/>
</dbReference>
<evidence type="ECO:0000256" key="8">
    <source>
        <dbReference type="ARBA" id="ARBA00023012"/>
    </source>
</evidence>
<feature type="domain" description="Histidine kinase/HSP90-like ATPase" evidence="10">
    <location>
        <begin position="338"/>
        <end position="422"/>
    </location>
</feature>
<keyword evidence="14" id="KW-1185">Reference proteome</keyword>
<feature type="domain" description="Signal transduction histidine kinase subgroup 3 dimerisation and phosphoacceptor" evidence="11">
    <location>
        <begin position="224"/>
        <end position="289"/>
    </location>
</feature>
<evidence type="ECO:0000259" key="10">
    <source>
        <dbReference type="Pfam" id="PF02518"/>
    </source>
</evidence>
<dbReference type="RefSeq" id="WP_354026036.1">
    <property type="nucleotide sequence ID" value="NZ_JBEPSJ010000005.1"/>
</dbReference>
<keyword evidence="7" id="KW-0067">ATP-binding</keyword>
<feature type="transmembrane region" description="Helical" evidence="9">
    <location>
        <begin position="54"/>
        <end position="72"/>
    </location>
</feature>
<dbReference type="GO" id="GO:0016301">
    <property type="term" value="F:kinase activity"/>
    <property type="evidence" value="ECO:0007669"/>
    <property type="project" value="UniProtKB-KW"/>
</dbReference>
<evidence type="ECO:0000256" key="3">
    <source>
        <dbReference type="ARBA" id="ARBA00022553"/>
    </source>
</evidence>
<dbReference type="Proteomes" id="UP001549257">
    <property type="component" value="Unassembled WGS sequence"/>
</dbReference>
<reference evidence="13 14" key="1">
    <citation type="submission" date="2024-06" db="EMBL/GenBank/DDBJ databases">
        <title>Sorghum-associated microbial communities from plants grown in Nebraska, USA.</title>
        <authorList>
            <person name="Schachtman D."/>
        </authorList>
    </citation>
    <scope>NUCLEOTIDE SEQUENCE [LARGE SCALE GENOMIC DNA]</scope>
    <source>
        <strain evidence="13 14">2857</strain>
    </source>
</reference>
<keyword evidence="8" id="KW-0902">Two-component regulatory system</keyword>
<keyword evidence="4" id="KW-0808">Transferase</keyword>
<dbReference type="EC" id="2.7.13.3" evidence="2"/>
<feature type="domain" description="DUF7134" evidence="12">
    <location>
        <begin position="4"/>
        <end position="128"/>
    </location>
</feature>
<dbReference type="Gene3D" id="1.20.5.1930">
    <property type="match status" value="1"/>
</dbReference>
<dbReference type="Pfam" id="PF02518">
    <property type="entry name" value="HATPase_c"/>
    <property type="match status" value="1"/>
</dbReference>
<evidence type="ECO:0000256" key="5">
    <source>
        <dbReference type="ARBA" id="ARBA00022741"/>
    </source>
</evidence>
<comment type="caution">
    <text evidence="13">The sequence shown here is derived from an EMBL/GenBank/DDBJ whole genome shotgun (WGS) entry which is preliminary data.</text>
</comment>
<feature type="transmembrane region" description="Helical" evidence="9">
    <location>
        <begin position="20"/>
        <end position="42"/>
    </location>
</feature>
<comment type="catalytic activity">
    <reaction evidence="1">
        <text>ATP + protein L-histidine = ADP + protein N-phospho-L-histidine.</text>
        <dbReference type="EC" id="2.7.13.3"/>
    </reaction>
</comment>
<dbReference type="CDD" id="cd16917">
    <property type="entry name" value="HATPase_UhpB-NarQ-NarX-like"/>
    <property type="match status" value="1"/>
</dbReference>
<dbReference type="EMBL" id="JBEPSJ010000005">
    <property type="protein sequence ID" value="MET4583869.1"/>
    <property type="molecule type" value="Genomic_DNA"/>
</dbReference>
<evidence type="ECO:0000256" key="4">
    <source>
        <dbReference type="ARBA" id="ARBA00022679"/>
    </source>
</evidence>
<feature type="transmembrane region" description="Helical" evidence="9">
    <location>
        <begin position="100"/>
        <end position="117"/>
    </location>
</feature>
<dbReference type="InterPro" id="IPR003594">
    <property type="entry name" value="HATPase_dom"/>
</dbReference>
<name>A0ABV2QS18_9MICO</name>
<dbReference type="InterPro" id="IPR036890">
    <property type="entry name" value="HATPase_C_sf"/>
</dbReference>
<dbReference type="PANTHER" id="PTHR24421:SF10">
    <property type="entry name" value="NITRATE_NITRITE SENSOR PROTEIN NARQ"/>
    <property type="match status" value="1"/>
</dbReference>
<feature type="transmembrane region" description="Helical" evidence="9">
    <location>
        <begin position="129"/>
        <end position="146"/>
    </location>
</feature>
<dbReference type="PANTHER" id="PTHR24421">
    <property type="entry name" value="NITRATE/NITRITE SENSOR PROTEIN NARX-RELATED"/>
    <property type="match status" value="1"/>
</dbReference>
<gene>
    <name evidence="13" type="ORF">ABIE21_003400</name>
</gene>
<dbReference type="Gene3D" id="3.30.565.10">
    <property type="entry name" value="Histidine kinase-like ATPase, C-terminal domain"/>
    <property type="match status" value="1"/>
</dbReference>
<keyword evidence="9" id="KW-0812">Transmembrane</keyword>
<keyword evidence="6 13" id="KW-0418">Kinase</keyword>
<dbReference type="InterPro" id="IPR011712">
    <property type="entry name" value="Sig_transdc_His_kin_sub3_dim/P"/>
</dbReference>
<evidence type="ECO:0000256" key="7">
    <source>
        <dbReference type="ARBA" id="ARBA00022840"/>
    </source>
</evidence>
<evidence type="ECO:0000259" key="12">
    <source>
        <dbReference type="Pfam" id="PF23539"/>
    </source>
</evidence>
<keyword evidence="3" id="KW-0597">Phosphoprotein</keyword>
<evidence type="ECO:0000256" key="9">
    <source>
        <dbReference type="SAM" id="Phobius"/>
    </source>
</evidence>
<evidence type="ECO:0000259" key="11">
    <source>
        <dbReference type="Pfam" id="PF07730"/>
    </source>
</evidence>
<keyword evidence="9" id="KW-1133">Transmembrane helix</keyword>
<keyword evidence="5" id="KW-0547">Nucleotide-binding</keyword>
<feature type="transmembrane region" description="Helical" evidence="9">
    <location>
        <begin position="79"/>
        <end position="94"/>
    </location>
</feature>
<protein>
    <recommendedName>
        <fullName evidence="2">histidine kinase</fullName>
        <ecNumber evidence="2">2.7.13.3</ecNumber>
    </recommendedName>
</protein>
<sequence>MTDDWLRPRPGREGYRRDAIGAALLAVGATVSAMLYTRVGYFLDLDAEPTLHPAPAWVSAIMIIAIAAPLAWRRRYPEVVAVVVSVAFFLTPTLRVPEALFGSISLFIAIYSVGAWSRNRLAATVTVTRILIIIGMFVWIGVQLVLTVDDPNSMPGYSRSGVFSAFASFAVINVLTNLLYFGGAYYFGSTAYRSARERAELEDRTAELAAERERSAQQAVALDRVRIARELHDVVAHHVSVMGVQAGAARRVIQTDPAQASASLSTIEESARTAVDELHRLLTTLRDSDSDDASTSSSTRGLDQLDDLVEESTAAGVPATLQIVGEPRPVTALVGFTVYRVTQEALTNVRKHAGARATVDVRLRYLPDGIELEVADTGVGRGLNLAGTGHGHVGMRERLAAVGGKLEVGPQQRGGYLVRARIVQETL</sequence>
<dbReference type="Pfam" id="PF23539">
    <property type="entry name" value="DUF7134"/>
    <property type="match status" value="1"/>
</dbReference>
<accession>A0ABV2QS18</accession>
<evidence type="ECO:0000313" key="13">
    <source>
        <dbReference type="EMBL" id="MET4583869.1"/>
    </source>
</evidence>
<proteinExistence type="predicted"/>
<evidence type="ECO:0000313" key="14">
    <source>
        <dbReference type="Proteomes" id="UP001549257"/>
    </source>
</evidence>
<feature type="transmembrane region" description="Helical" evidence="9">
    <location>
        <begin position="166"/>
        <end position="188"/>
    </location>
</feature>
<dbReference type="SUPFAM" id="SSF55874">
    <property type="entry name" value="ATPase domain of HSP90 chaperone/DNA topoisomerase II/histidine kinase"/>
    <property type="match status" value="1"/>
</dbReference>
<keyword evidence="9" id="KW-0472">Membrane</keyword>
<dbReference type="Pfam" id="PF07730">
    <property type="entry name" value="HisKA_3"/>
    <property type="match status" value="1"/>
</dbReference>
<organism evidence="13 14">
    <name type="scientific">Conyzicola nivalis</name>
    <dbReference type="NCBI Taxonomy" id="1477021"/>
    <lineage>
        <taxon>Bacteria</taxon>
        <taxon>Bacillati</taxon>
        <taxon>Actinomycetota</taxon>
        <taxon>Actinomycetes</taxon>
        <taxon>Micrococcales</taxon>
        <taxon>Microbacteriaceae</taxon>
        <taxon>Conyzicola</taxon>
    </lineage>
</organism>
<evidence type="ECO:0000256" key="1">
    <source>
        <dbReference type="ARBA" id="ARBA00000085"/>
    </source>
</evidence>
<evidence type="ECO:0000256" key="6">
    <source>
        <dbReference type="ARBA" id="ARBA00022777"/>
    </source>
</evidence>
<evidence type="ECO:0000256" key="2">
    <source>
        <dbReference type="ARBA" id="ARBA00012438"/>
    </source>
</evidence>